<comment type="caution">
    <text evidence="12">The sequence shown here is derived from an EMBL/GenBank/DDBJ whole genome shotgun (WGS) entry which is preliminary data.</text>
</comment>
<dbReference type="PANTHER" id="PTHR10502">
    <property type="entry name" value="ANNEXIN"/>
    <property type="match status" value="1"/>
</dbReference>
<dbReference type="SMART" id="SM00335">
    <property type="entry name" value="ANX"/>
    <property type="match status" value="4"/>
</dbReference>
<keyword evidence="5" id="KW-0677">Repeat</keyword>
<evidence type="ECO:0000256" key="2">
    <source>
        <dbReference type="ARBA" id="ARBA00004550"/>
    </source>
</evidence>
<keyword evidence="4" id="KW-0479">Metal-binding</keyword>
<evidence type="ECO:0000256" key="6">
    <source>
        <dbReference type="ARBA" id="ARBA00022837"/>
    </source>
</evidence>
<dbReference type="STRING" id="10195.A0A3M7R8P1"/>
<evidence type="ECO:0000256" key="4">
    <source>
        <dbReference type="ARBA" id="ARBA00022723"/>
    </source>
</evidence>
<evidence type="ECO:0000313" key="13">
    <source>
        <dbReference type="Proteomes" id="UP000276133"/>
    </source>
</evidence>
<name>A0A3M7R8P1_BRAPC</name>
<evidence type="ECO:0000256" key="5">
    <source>
        <dbReference type="ARBA" id="ARBA00022737"/>
    </source>
</evidence>
<comment type="similarity">
    <text evidence="3">Belongs to the annexin family.</text>
</comment>
<dbReference type="GO" id="GO:0005634">
    <property type="term" value="C:nucleus"/>
    <property type="evidence" value="ECO:0007669"/>
    <property type="project" value="TreeGrafter"/>
</dbReference>
<dbReference type="SUPFAM" id="SSF47874">
    <property type="entry name" value="Annexin"/>
    <property type="match status" value="1"/>
</dbReference>
<protein>
    <recommendedName>
        <fullName evidence="11">Annexin</fullName>
    </recommendedName>
</protein>
<accession>A0A3M7R8P1</accession>
<comment type="subcellular location">
    <subcellularLocation>
        <location evidence="1">Host cell</location>
    </subcellularLocation>
    <subcellularLocation>
        <location evidence="2">Secreted</location>
        <location evidence="2">Extracellular exosome</location>
    </subcellularLocation>
    <subcellularLocation>
        <location evidence="10">Tegument</location>
    </subcellularLocation>
</comment>
<evidence type="ECO:0000256" key="8">
    <source>
        <dbReference type="ARBA" id="ARBA00023302"/>
    </source>
</evidence>
<dbReference type="FunFam" id="1.10.220.10:FF:000005">
    <property type="entry name" value="Annexin"/>
    <property type="match status" value="1"/>
</dbReference>
<dbReference type="GO" id="GO:0005576">
    <property type="term" value="C:extracellular region"/>
    <property type="evidence" value="ECO:0007669"/>
    <property type="project" value="UniProtKB-SubCell"/>
</dbReference>
<comment type="function">
    <text evidence="9">Involved in reproduction of the worm. Involved in host-parasite interaction. Delivered into the host cell by means of parasite exosomes. Binds to acidic phospholipid membranes in a calcium-dependent manner in vitro. Causes aggregation of liposomes in the presence of calcium, but not in its absence. Likely to promote membrane fusion. May provide structural integrity within the tegument.</text>
</comment>
<dbReference type="GO" id="GO:0012506">
    <property type="term" value="C:vesicle membrane"/>
    <property type="evidence" value="ECO:0007669"/>
    <property type="project" value="TreeGrafter"/>
</dbReference>
<dbReference type="FunFam" id="1.10.220.10:FF:000001">
    <property type="entry name" value="Annexin"/>
    <property type="match status" value="1"/>
</dbReference>
<proteinExistence type="inferred from homology"/>
<keyword evidence="13" id="KW-1185">Reference proteome</keyword>
<dbReference type="FunFam" id="1.10.220.10:FF:000002">
    <property type="entry name" value="Annexin"/>
    <property type="match status" value="1"/>
</dbReference>
<organism evidence="12 13">
    <name type="scientific">Brachionus plicatilis</name>
    <name type="common">Marine rotifer</name>
    <name type="synonym">Brachionus muelleri</name>
    <dbReference type="NCBI Taxonomy" id="10195"/>
    <lineage>
        <taxon>Eukaryota</taxon>
        <taxon>Metazoa</taxon>
        <taxon>Spiralia</taxon>
        <taxon>Gnathifera</taxon>
        <taxon>Rotifera</taxon>
        <taxon>Eurotatoria</taxon>
        <taxon>Monogononta</taxon>
        <taxon>Pseudotrocha</taxon>
        <taxon>Ploima</taxon>
        <taxon>Brachionidae</taxon>
        <taxon>Brachionus</taxon>
    </lineage>
</organism>
<dbReference type="PANTHER" id="PTHR10502:SF102">
    <property type="entry name" value="ANNEXIN B11"/>
    <property type="match status" value="1"/>
</dbReference>
<dbReference type="InterPro" id="IPR001464">
    <property type="entry name" value="Annexin"/>
</dbReference>
<evidence type="ECO:0000256" key="9">
    <source>
        <dbReference type="ARBA" id="ARBA00059330"/>
    </source>
</evidence>
<dbReference type="PRINTS" id="PR00196">
    <property type="entry name" value="ANNEXIN"/>
</dbReference>
<keyword evidence="7" id="KW-0041">Annexin</keyword>
<dbReference type="Proteomes" id="UP000276133">
    <property type="component" value="Unassembled WGS sequence"/>
</dbReference>
<dbReference type="AlphaFoldDB" id="A0A3M7R8P1"/>
<evidence type="ECO:0000256" key="10">
    <source>
        <dbReference type="ARBA" id="ARBA00060393"/>
    </source>
</evidence>
<dbReference type="GO" id="GO:0005886">
    <property type="term" value="C:plasma membrane"/>
    <property type="evidence" value="ECO:0007669"/>
    <property type="project" value="TreeGrafter"/>
</dbReference>
<gene>
    <name evidence="12" type="ORF">BpHYR1_042750</name>
</gene>
<dbReference type="GO" id="GO:0005544">
    <property type="term" value="F:calcium-dependent phospholipid binding"/>
    <property type="evidence" value="ECO:0007669"/>
    <property type="project" value="UniProtKB-KW"/>
</dbReference>
<dbReference type="InterPro" id="IPR037104">
    <property type="entry name" value="Annexin_sf"/>
</dbReference>
<sequence>MDQYESAAQRFRKAMKGIGTDESRLTNEITSHSNEQLQKIKKVYRTMYEKSLEEDIKSEIDGNFLETILGLLEPVEEYESNIIHEGLGTNENLLTQTLCPKEPHEIEILKATYKRMFSANLEVDIAEEECGYLGTIYQSIVCGGRENSCKPVDYDLAKKEAQDLYDAGEGKFGTDESEFIRILCSRSFPQLKATFDAYNEISENDIEKAIKKEMSGDLEKACLAIVKSCRNRPGYYAELIHKSLTGIGIKNSDLIRILVTRRENDLEEIKREYIKLYNKTMSDHIKSEVNGYYEKILIHLIGN</sequence>
<keyword evidence="8" id="KW-0111">Calcium/phospholipid-binding</keyword>
<dbReference type="InterPro" id="IPR018502">
    <property type="entry name" value="Annexin_repeat"/>
</dbReference>
<evidence type="ECO:0000256" key="7">
    <source>
        <dbReference type="ARBA" id="ARBA00023216"/>
    </source>
</evidence>
<dbReference type="GO" id="GO:0005737">
    <property type="term" value="C:cytoplasm"/>
    <property type="evidence" value="ECO:0007669"/>
    <property type="project" value="TreeGrafter"/>
</dbReference>
<evidence type="ECO:0000256" key="11">
    <source>
        <dbReference type="ARBA" id="ARBA00077076"/>
    </source>
</evidence>
<dbReference type="GO" id="GO:0005509">
    <property type="term" value="F:calcium ion binding"/>
    <property type="evidence" value="ECO:0007669"/>
    <property type="project" value="InterPro"/>
</dbReference>
<evidence type="ECO:0000256" key="3">
    <source>
        <dbReference type="ARBA" id="ARBA00007831"/>
    </source>
</evidence>
<dbReference type="Pfam" id="PF00191">
    <property type="entry name" value="Annexin"/>
    <property type="match status" value="3"/>
</dbReference>
<evidence type="ECO:0000256" key="1">
    <source>
        <dbReference type="ARBA" id="ARBA00004340"/>
    </source>
</evidence>
<dbReference type="Gene3D" id="1.10.220.10">
    <property type="entry name" value="Annexin"/>
    <property type="match status" value="4"/>
</dbReference>
<reference evidence="12 13" key="1">
    <citation type="journal article" date="2018" name="Sci. Rep.">
        <title>Genomic signatures of local adaptation to the degree of environmental predictability in rotifers.</title>
        <authorList>
            <person name="Franch-Gras L."/>
            <person name="Hahn C."/>
            <person name="Garcia-Roger E.M."/>
            <person name="Carmona M.J."/>
            <person name="Serra M."/>
            <person name="Gomez A."/>
        </authorList>
    </citation>
    <scope>NUCLEOTIDE SEQUENCE [LARGE SCALE GENOMIC DNA]</scope>
    <source>
        <strain evidence="12">HYR1</strain>
    </source>
</reference>
<dbReference type="EMBL" id="REGN01004018">
    <property type="protein sequence ID" value="RNA19585.1"/>
    <property type="molecule type" value="Genomic_DNA"/>
</dbReference>
<dbReference type="GO" id="GO:0001786">
    <property type="term" value="F:phosphatidylserine binding"/>
    <property type="evidence" value="ECO:0007669"/>
    <property type="project" value="TreeGrafter"/>
</dbReference>
<dbReference type="OrthoDB" id="37886at2759"/>
<dbReference type="GO" id="GO:0043657">
    <property type="term" value="C:host cell"/>
    <property type="evidence" value="ECO:0007669"/>
    <property type="project" value="UniProtKB-SubCell"/>
</dbReference>
<evidence type="ECO:0000313" key="12">
    <source>
        <dbReference type="EMBL" id="RNA19585.1"/>
    </source>
</evidence>
<dbReference type="PROSITE" id="PS51897">
    <property type="entry name" value="ANNEXIN_2"/>
    <property type="match status" value="3"/>
</dbReference>
<keyword evidence="6" id="KW-0106">Calcium</keyword>